<dbReference type="PANTHER" id="PTHR43628:SF1">
    <property type="entry name" value="CHITIN SYNTHASE REGULATORY FACTOR 2-RELATED"/>
    <property type="match status" value="1"/>
</dbReference>
<evidence type="ECO:0000259" key="6">
    <source>
        <dbReference type="PROSITE" id="PS50865"/>
    </source>
</evidence>
<dbReference type="Gene3D" id="6.10.140.2220">
    <property type="match status" value="1"/>
</dbReference>
<dbReference type="Pfam" id="PF01753">
    <property type="entry name" value="zf-MYND"/>
    <property type="match status" value="1"/>
</dbReference>
<dbReference type="OrthoDB" id="193263at2759"/>
<dbReference type="AlphaFoldDB" id="K0RER5"/>
<accession>K0RER5</accession>
<keyword evidence="8" id="KW-1185">Reference proteome</keyword>
<gene>
    <name evidence="7" type="ORF">THAOC_36342</name>
</gene>
<dbReference type="Gene3D" id="1.25.40.10">
    <property type="entry name" value="Tetratricopeptide repeat domain"/>
    <property type="match status" value="1"/>
</dbReference>
<evidence type="ECO:0000256" key="5">
    <source>
        <dbReference type="SAM" id="MobiDB-lite"/>
    </source>
</evidence>
<feature type="domain" description="MYND-type" evidence="6">
    <location>
        <begin position="179"/>
        <end position="220"/>
    </location>
</feature>
<sequence>MTLRSPATSSVSVDRGRELSLNVSPSEGNAWAGEIDWGETGETEGEDRPRTRKFQHTSALLQSLGYVLAAVGPLINLPRPSSPVLAGRQRSFLGSSSLVDRRVGHCQRRWGARGVDRGGSADGVSLAAHSSQPGSHVISSSVPLRPQSREDFSIGAAAASSQPHLNCVPVDGGGVEEACANCGKQGSDTVKLKDCTACRLVKYCGVDCQRAHRKQHKKACKKRAAELKDEELYSQGHEWPEGDFCPICTLPIPLPMSKYSRFNTCCMKRVCIGCDYAAQKRGMQDCAFCRTPIPDNDADVLAMIQARVAKKDPVAINHLAQKYFYGRLGLQKDMGKAVELWAEAAELGLVDSLFRLGHAFDRGEGVQEDKAKAAKFYEKAAMQGHAKSRYNLGCYEGQTGNHDRALRHLLISAKMGDSHSLEAIKTAFKAGLATKEQYAEALKGY</sequence>
<name>K0RER5_THAOC</name>
<dbReference type="InterPro" id="IPR006597">
    <property type="entry name" value="Sel1-like"/>
</dbReference>
<dbReference type="GO" id="GO:0008270">
    <property type="term" value="F:zinc ion binding"/>
    <property type="evidence" value="ECO:0007669"/>
    <property type="project" value="UniProtKB-KW"/>
</dbReference>
<evidence type="ECO:0000313" key="7">
    <source>
        <dbReference type="EMBL" id="EJK45067.1"/>
    </source>
</evidence>
<feature type="region of interest" description="Disordered" evidence="5">
    <location>
        <begin position="1"/>
        <end position="50"/>
    </location>
</feature>
<dbReference type="InterPro" id="IPR052945">
    <property type="entry name" value="Mitotic_Regulator"/>
</dbReference>
<evidence type="ECO:0000256" key="3">
    <source>
        <dbReference type="ARBA" id="ARBA00022833"/>
    </source>
</evidence>
<dbReference type="Proteomes" id="UP000266841">
    <property type="component" value="Unassembled WGS sequence"/>
</dbReference>
<dbReference type="Pfam" id="PF08238">
    <property type="entry name" value="Sel1"/>
    <property type="match status" value="3"/>
</dbReference>
<feature type="non-terminal residue" evidence="7">
    <location>
        <position position="445"/>
    </location>
</feature>
<reference evidence="7 8" key="1">
    <citation type="journal article" date="2012" name="Genome Biol.">
        <title>Genome and low-iron response of an oceanic diatom adapted to chronic iron limitation.</title>
        <authorList>
            <person name="Lommer M."/>
            <person name="Specht M."/>
            <person name="Roy A.S."/>
            <person name="Kraemer L."/>
            <person name="Andreson R."/>
            <person name="Gutowska M.A."/>
            <person name="Wolf J."/>
            <person name="Bergner S.V."/>
            <person name="Schilhabel M.B."/>
            <person name="Klostermeier U.C."/>
            <person name="Beiko R.G."/>
            <person name="Rosenstiel P."/>
            <person name="Hippler M."/>
            <person name="Laroche J."/>
        </authorList>
    </citation>
    <scope>NUCLEOTIDE SEQUENCE [LARGE SCALE GENOMIC DNA]</scope>
    <source>
        <strain evidence="7 8">CCMP1005</strain>
    </source>
</reference>
<dbReference type="SUPFAM" id="SSF81901">
    <property type="entry name" value="HCP-like"/>
    <property type="match status" value="1"/>
</dbReference>
<organism evidence="7 8">
    <name type="scientific">Thalassiosira oceanica</name>
    <name type="common">Marine diatom</name>
    <dbReference type="NCBI Taxonomy" id="159749"/>
    <lineage>
        <taxon>Eukaryota</taxon>
        <taxon>Sar</taxon>
        <taxon>Stramenopiles</taxon>
        <taxon>Ochrophyta</taxon>
        <taxon>Bacillariophyta</taxon>
        <taxon>Coscinodiscophyceae</taxon>
        <taxon>Thalassiosirophycidae</taxon>
        <taxon>Thalassiosirales</taxon>
        <taxon>Thalassiosiraceae</taxon>
        <taxon>Thalassiosira</taxon>
    </lineage>
</organism>
<dbReference type="eggNOG" id="ENOG502RZ2E">
    <property type="taxonomic scope" value="Eukaryota"/>
</dbReference>
<dbReference type="SMART" id="SM00671">
    <property type="entry name" value="SEL1"/>
    <property type="match status" value="3"/>
</dbReference>
<dbReference type="PROSITE" id="PS50865">
    <property type="entry name" value="ZF_MYND_2"/>
    <property type="match status" value="1"/>
</dbReference>
<evidence type="ECO:0000256" key="2">
    <source>
        <dbReference type="ARBA" id="ARBA00022771"/>
    </source>
</evidence>
<feature type="compositionally biased region" description="Acidic residues" evidence="5">
    <location>
        <begin position="36"/>
        <end position="45"/>
    </location>
</feature>
<dbReference type="PANTHER" id="PTHR43628">
    <property type="entry name" value="ACTIVATOR OF C KINASE PROTEIN 1-RELATED"/>
    <property type="match status" value="1"/>
</dbReference>
<proteinExistence type="predicted"/>
<protein>
    <recommendedName>
        <fullName evidence="6">MYND-type domain-containing protein</fullName>
    </recommendedName>
</protein>
<keyword evidence="2 4" id="KW-0863">Zinc-finger</keyword>
<comment type="caution">
    <text evidence="7">The sequence shown here is derived from an EMBL/GenBank/DDBJ whole genome shotgun (WGS) entry which is preliminary data.</text>
</comment>
<keyword evidence="1" id="KW-0479">Metal-binding</keyword>
<dbReference type="PROSITE" id="PS01360">
    <property type="entry name" value="ZF_MYND_1"/>
    <property type="match status" value="1"/>
</dbReference>
<dbReference type="InterPro" id="IPR011990">
    <property type="entry name" value="TPR-like_helical_dom_sf"/>
</dbReference>
<feature type="compositionally biased region" description="Polar residues" evidence="5">
    <location>
        <begin position="1"/>
        <end position="12"/>
    </location>
</feature>
<evidence type="ECO:0000256" key="4">
    <source>
        <dbReference type="PROSITE-ProRule" id="PRU00134"/>
    </source>
</evidence>
<dbReference type="InterPro" id="IPR002893">
    <property type="entry name" value="Znf_MYND"/>
</dbReference>
<keyword evidence="3" id="KW-0862">Zinc</keyword>
<evidence type="ECO:0000256" key="1">
    <source>
        <dbReference type="ARBA" id="ARBA00022723"/>
    </source>
</evidence>
<evidence type="ECO:0000313" key="8">
    <source>
        <dbReference type="Proteomes" id="UP000266841"/>
    </source>
</evidence>
<dbReference type="SUPFAM" id="SSF144232">
    <property type="entry name" value="HIT/MYND zinc finger-like"/>
    <property type="match status" value="1"/>
</dbReference>
<dbReference type="EMBL" id="AGNL01048840">
    <property type="protein sequence ID" value="EJK45067.1"/>
    <property type="molecule type" value="Genomic_DNA"/>
</dbReference>